<comment type="caution">
    <text evidence="8">The sequence shown here is derived from an EMBL/GenBank/DDBJ whole genome shotgun (WGS) entry which is preliminary data.</text>
</comment>
<comment type="similarity">
    <text evidence="2">Belongs to the chromate ion transporter (CHR) (TC 2.A.51) family.</text>
</comment>
<dbReference type="Pfam" id="PF02417">
    <property type="entry name" value="Chromate_transp"/>
    <property type="match status" value="1"/>
</dbReference>
<evidence type="ECO:0000256" key="4">
    <source>
        <dbReference type="ARBA" id="ARBA00022692"/>
    </source>
</evidence>
<sequence>MFTTATLIGYLIAGPLGAFLATVAIFLPSFLFIGLLTEFTDKLRSAAWSPALLDGVNSAALALMAGMRWQLGRTAIVDSLTVGTLALLWRGRLNNVWCIAADAGVGLLHALFT</sequence>
<evidence type="ECO:0000256" key="5">
    <source>
        <dbReference type="ARBA" id="ARBA00022989"/>
    </source>
</evidence>
<dbReference type="EMBL" id="LQPQ01000135">
    <property type="protein sequence ID" value="ORW73176.1"/>
    <property type="molecule type" value="Genomic_DNA"/>
</dbReference>
<evidence type="ECO:0000313" key="9">
    <source>
        <dbReference type="Proteomes" id="UP000193087"/>
    </source>
</evidence>
<protein>
    <recommendedName>
        <fullName evidence="10">Chromate transporter</fullName>
    </recommendedName>
</protein>
<gene>
    <name evidence="8" type="ORF">AWC22_01190</name>
</gene>
<name>A0A1X2CBA9_9MYCO</name>
<dbReference type="InterPro" id="IPR003370">
    <property type="entry name" value="Chromate_transpt"/>
</dbReference>
<evidence type="ECO:0000256" key="2">
    <source>
        <dbReference type="ARBA" id="ARBA00005262"/>
    </source>
</evidence>
<organism evidence="8 9">
    <name type="scientific">Mycobacterium riyadhense</name>
    <dbReference type="NCBI Taxonomy" id="486698"/>
    <lineage>
        <taxon>Bacteria</taxon>
        <taxon>Bacillati</taxon>
        <taxon>Actinomycetota</taxon>
        <taxon>Actinomycetes</taxon>
        <taxon>Mycobacteriales</taxon>
        <taxon>Mycobacteriaceae</taxon>
        <taxon>Mycobacterium</taxon>
    </lineage>
</organism>
<dbReference type="GO" id="GO:0015109">
    <property type="term" value="F:chromate transmembrane transporter activity"/>
    <property type="evidence" value="ECO:0007669"/>
    <property type="project" value="InterPro"/>
</dbReference>
<comment type="subcellular location">
    <subcellularLocation>
        <location evidence="1">Cell membrane</location>
        <topology evidence="1">Multi-pass membrane protein</topology>
    </subcellularLocation>
</comment>
<accession>A0A1X2CBA9</accession>
<evidence type="ECO:0000256" key="3">
    <source>
        <dbReference type="ARBA" id="ARBA00022475"/>
    </source>
</evidence>
<dbReference type="PANTHER" id="PTHR33567:SF3">
    <property type="entry name" value="CHROMATE ION TRANSPORTER (EUROFUNG)"/>
    <property type="match status" value="1"/>
</dbReference>
<dbReference type="GO" id="GO:0005886">
    <property type="term" value="C:plasma membrane"/>
    <property type="evidence" value="ECO:0007669"/>
    <property type="project" value="UniProtKB-SubCell"/>
</dbReference>
<dbReference type="PANTHER" id="PTHR33567">
    <property type="entry name" value="CHROMATE ION TRANSPORTER (EUROFUNG)"/>
    <property type="match status" value="1"/>
</dbReference>
<evidence type="ECO:0000256" key="6">
    <source>
        <dbReference type="ARBA" id="ARBA00023136"/>
    </source>
</evidence>
<keyword evidence="3" id="KW-1003">Cell membrane</keyword>
<dbReference type="STRING" id="486698.AWC22_01190"/>
<feature type="transmembrane region" description="Helical" evidence="7">
    <location>
        <begin position="7"/>
        <end position="35"/>
    </location>
</feature>
<proteinExistence type="inferred from homology"/>
<evidence type="ECO:0000256" key="7">
    <source>
        <dbReference type="SAM" id="Phobius"/>
    </source>
</evidence>
<keyword evidence="5 7" id="KW-1133">Transmembrane helix</keyword>
<evidence type="ECO:0008006" key="10">
    <source>
        <dbReference type="Google" id="ProtNLM"/>
    </source>
</evidence>
<keyword evidence="9" id="KW-1185">Reference proteome</keyword>
<keyword evidence="6 7" id="KW-0472">Membrane</keyword>
<dbReference type="Proteomes" id="UP000193087">
    <property type="component" value="Unassembled WGS sequence"/>
</dbReference>
<reference evidence="8 9" key="1">
    <citation type="submission" date="2016-01" db="EMBL/GenBank/DDBJ databases">
        <title>The new phylogeny of the genus Mycobacterium.</title>
        <authorList>
            <person name="Tarcisio F."/>
            <person name="Conor M."/>
            <person name="Antonella G."/>
            <person name="Elisabetta G."/>
            <person name="Giulia F.S."/>
            <person name="Sara T."/>
            <person name="Anna F."/>
            <person name="Clotilde B."/>
            <person name="Roberto B."/>
            <person name="Veronica D.S."/>
            <person name="Fabio R."/>
            <person name="Monica P."/>
            <person name="Olivier J."/>
            <person name="Enrico T."/>
            <person name="Nicola S."/>
        </authorList>
    </citation>
    <scope>NUCLEOTIDE SEQUENCE [LARGE SCALE GENOMIC DNA]</scope>
    <source>
        <strain evidence="8 9">DSM 45176</strain>
    </source>
</reference>
<dbReference type="AlphaFoldDB" id="A0A1X2CBA9"/>
<evidence type="ECO:0000256" key="1">
    <source>
        <dbReference type="ARBA" id="ARBA00004651"/>
    </source>
</evidence>
<evidence type="ECO:0000313" key="8">
    <source>
        <dbReference type="EMBL" id="ORW73176.1"/>
    </source>
</evidence>
<keyword evidence="4 7" id="KW-0812">Transmembrane</keyword>